<evidence type="ECO:0000313" key="1">
    <source>
        <dbReference type="EMBL" id="NYJ05828.1"/>
    </source>
</evidence>
<proteinExistence type="predicted"/>
<sequence>MTDALRVRIVRADPQQWRRLARILAGEPGIEVTGGTEPVPAADPQLSPRQRDVLIAYASCNDLLPVVARRLGMDEETLKTHLRRLRVKYRTVGRPAPTRRDLYVRAVEDGLVPPPS</sequence>
<dbReference type="Gene3D" id="1.10.10.10">
    <property type="entry name" value="Winged helix-like DNA-binding domain superfamily/Winged helix DNA-binding domain"/>
    <property type="match status" value="1"/>
</dbReference>
<name>A0A853CHT3_9ACTN</name>
<dbReference type="AlphaFoldDB" id="A0A853CHT3"/>
<dbReference type="EMBL" id="JACBZT010000001">
    <property type="protein sequence ID" value="NYJ05828.1"/>
    <property type="molecule type" value="Genomic_DNA"/>
</dbReference>
<evidence type="ECO:0000313" key="2">
    <source>
        <dbReference type="Proteomes" id="UP000541969"/>
    </source>
</evidence>
<dbReference type="SUPFAM" id="SSF46894">
    <property type="entry name" value="C-terminal effector domain of the bipartite response regulators"/>
    <property type="match status" value="1"/>
</dbReference>
<dbReference type="InterPro" id="IPR036388">
    <property type="entry name" value="WH-like_DNA-bd_sf"/>
</dbReference>
<keyword evidence="2" id="KW-1185">Reference proteome</keyword>
<organism evidence="1 2">
    <name type="scientific">Petropleomorpha daqingensis</name>
    <dbReference type="NCBI Taxonomy" id="2026353"/>
    <lineage>
        <taxon>Bacteria</taxon>
        <taxon>Bacillati</taxon>
        <taxon>Actinomycetota</taxon>
        <taxon>Actinomycetes</taxon>
        <taxon>Geodermatophilales</taxon>
        <taxon>Geodermatophilaceae</taxon>
        <taxon>Petropleomorpha</taxon>
    </lineage>
</organism>
<comment type="caution">
    <text evidence="1">The sequence shown here is derived from an EMBL/GenBank/DDBJ whole genome shotgun (WGS) entry which is preliminary data.</text>
</comment>
<gene>
    <name evidence="1" type="ORF">GGQ55_002106</name>
</gene>
<dbReference type="InterPro" id="IPR016032">
    <property type="entry name" value="Sig_transdc_resp-reg_C-effctor"/>
</dbReference>
<keyword evidence="1" id="KW-0238">DNA-binding</keyword>
<protein>
    <submittedName>
        <fullName evidence="1">DNA-binding CsgD family transcriptional regulator</fullName>
    </submittedName>
</protein>
<dbReference type="GO" id="GO:0006355">
    <property type="term" value="P:regulation of DNA-templated transcription"/>
    <property type="evidence" value="ECO:0007669"/>
    <property type="project" value="InterPro"/>
</dbReference>
<accession>A0A853CHT3</accession>
<reference evidence="1 2" key="1">
    <citation type="submission" date="2020-07" db="EMBL/GenBank/DDBJ databases">
        <title>Sequencing the genomes of 1000 actinobacteria strains.</title>
        <authorList>
            <person name="Klenk H.-P."/>
        </authorList>
    </citation>
    <scope>NUCLEOTIDE SEQUENCE [LARGE SCALE GENOMIC DNA]</scope>
    <source>
        <strain evidence="1 2">DSM 104001</strain>
    </source>
</reference>
<dbReference type="Proteomes" id="UP000541969">
    <property type="component" value="Unassembled WGS sequence"/>
</dbReference>
<dbReference type="RefSeq" id="WP_179716509.1">
    <property type="nucleotide sequence ID" value="NZ_JACBZT010000001.1"/>
</dbReference>
<dbReference type="GO" id="GO:0003677">
    <property type="term" value="F:DNA binding"/>
    <property type="evidence" value="ECO:0007669"/>
    <property type="project" value="UniProtKB-KW"/>
</dbReference>